<reference evidence="1 2" key="1">
    <citation type="submission" date="2021-08" db="EMBL/GenBank/DDBJ databases">
        <title>Draft Genome Sequence of Phanerochaete sordida strain YK-624.</title>
        <authorList>
            <person name="Mori T."/>
            <person name="Dohra H."/>
            <person name="Suzuki T."/>
            <person name="Kawagishi H."/>
            <person name="Hirai H."/>
        </authorList>
    </citation>
    <scope>NUCLEOTIDE SEQUENCE [LARGE SCALE GENOMIC DNA]</scope>
    <source>
        <strain evidence="1 2">YK-624</strain>
    </source>
</reference>
<keyword evidence="2" id="KW-1185">Reference proteome</keyword>
<dbReference type="EMBL" id="BPQB01000110">
    <property type="protein sequence ID" value="GJE99473.1"/>
    <property type="molecule type" value="Genomic_DNA"/>
</dbReference>
<evidence type="ECO:0000313" key="2">
    <source>
        <dbReference type="Proteomes" id="UP000703269"/>
    </source>
</evidence>
<dbReference type="OrthoDB" id="2792131at2759"/>
<dbReference type="AlphaFoldDB" id="A0A9P3GR01"/>
<evidence type="ECO:0000313" key="1">
    <source>
        <dbReference type="EMBL" id="GJE99473.1"/>
    </source>
</evidence>
<comment type="caution">
    <text evidence="1">The sequence shown here is derived from an EMBL/GenBank/DDBJ whole genome shotgun (WGS) entry which is preliminary data.</text>
</comment>
<gene>
    <name evidence="1" type="ORF">PsYK624_157370</name>
</gene>
<protein>
    <submittedName>
        <fullName evidence="1">Uncharacterized protein</fullName>
    </submittedName>
</protein>
<proteinExistence type="predicted"/>
<sequence>MPSRYYTRSAPLRSPEAALDTLSDLERDFEATSTIGRPSSPPYLSDDEETLRQHCIQQRVDITQLAGPLKSDSDDDEIGEHTSPTNKTLAILKLMSKKYPRFSLRSFILELFTLSNGDLKAAAGNFTHDGGVFQLMQVFWELSTHWQRGKSNPRVAPWVVSPAAEVVDQEFSWLTNRASEGPHYAAAESLRVSAEHTTVDLVHGFELPKLTQLYGKTLSHFQHILHAAIGREDDEIEDGEDVIAGDQEGTGISGHIRNNARTIATSITLNMRSRNTINHAVVNAPSRLPRTEALGNAQHRNPRRGV</sequence>
<organism evidence="1 2">
    <name type="scientific">Phanerochaete sordida</name>
    <dbReference type="NCBI Taxonomy" id="48140"/>
    <lineage>
        <taxon>Eukaryota</taxon>
        <taxon>Fungi</taxon>
        <taxon>Dikarya</taxon>
        <taxon>Basidiomycota</taxon>
        <taxon>Agaricomycotina</taxon>
        <taxon>Agaricomycetes</taxon>
        <taxon>Polyporales</taxon>
        <taxon>Phanerochaetaceae</taxon>
        <taxon>Phanerochaete</taxon>
    </lineage>
</organism>
<name>A0A9P3GR01_9APHY</name>
<dbReference type="Proteomes" id="UP000703269">
    <property type="component" value="Unassembled WGS sequence"/>
</dbReference>
<accession>A0A9P3GR01</accession>